<keyword evidence="3" id="KW-1185">Reference proteome</keyword>
<feature type="compositionally biased region" description="Basic and acidic residues" evidence="1">
    <location>
        <begin position="12"/>
        <end position="33"/>
    </location>
</feature>
<evidence type="ECO:0000256" key="1">
    <source>
        <dbReference type="SAM" id="MobiDB-lite"/>
    </source>
</evidence>
<feature type="region of interest" description="Disordered" evidence="1">
    <location>
        <begin position="12"/>
        <end position="50"/>
    </location>
</feature>
<evidence type="ECO:0000313" key="2">
    <source>
        <dbReference type="EMBL" id="KAE8654916.1"/>
    </source>
</evidence>
<name>A0A6A2WZ20_HIBSY</name>
<dbReference type="EMBL" id="VEPZ02001782">
    <property type="protein sequence ID" value="KAE8654916.1"/>
    <property type="molecule type" value="Genomic_DNA"/>
</dbReference>
<evidence type="ECO:0000313" key="3">
    <source>
        <dbReference type="Proteomes" id="UP000436088"/>
    </source>
</evidence>
<proteinExistence type="predicted"/>
<accession>A0A6A2WZ20</accession>
<dbReference type="AlphaFoldDB" id="A0A6A2WZ20"/>
<organism evidence="2 3">
    <name type="scientific">Hibiscus syriacus</name>
    <name type="common">Rose of Sharon</name>
    <dbReference type="NCBI Taxonomy" id="106335"/>
    <lineage>
        <taxon>Eukaryota</taxon>
        <taxon>Viridiplantae</taxon>
        <taxon>Streptophyta</taxon>
        <taxon>Embryophyta</taxon>
        <taxon>Tracheophyta</taxon>
        <taxon>Spermatophyta</taxon>
        <taxon>Magnoliopsida</taxon>
        <taxon>eudicotyledons</taxon>
        <taxon>Gunneridae</taxon>
        <taxon>Pentapetalae</taxon>
        <taxon>rosids</taxon>
        <taxon>malvids</taxon>
        <taxon>Malvales</taxon>
        <taxon>Malvaceae</taxon>
        <taxon>Malvoideae</taxon>
        <taxon>Hibiscus</taxon>
    </lineage>
</organism>
<protein>
    <submittedName>
        <fullName evidence="2">Uncharacterized protein</fullName>
    </submittedName>
</protein>
<comment type="caution">
    <text evidence="2">The sequence shown here is derived from an EMBL/GenBank/DDBJ whole genome shotgun (WGS) entry which is preliminary data.</text>
</comment>
<sequence length="85" mass="9753">MSWVNWVRLERAGDSEPARPGEPERPVPRERMVTRPTEPGDAVNEEQGSVRRSPKWRRILSWNVCQASLMRDNAARSTPLILGRC</sequence>
<reference evidence="2" key="1">
    <citation type="submission" date="2019-09" db="EMBL/GenBank/DDBJ databases">
        <title>Draft genome information of white flower Hibiscus syriacus.</title>
        <authorList>
            <person name="Kim Y.-M."/>
        </authorList>
    </citation>
    <scope>NUCLEOTIDE SEQUENCE [LARGE SCALE GENOMIC DNA]</scope>
    <source>
        <strain evidence="2">YM2019G1</strain>
    </source>
</reference>
<gene>
    <name evidence="2" type="ORF">F3Y22_tig00117034pilonHSYRG00172</name>
</gene>
<dbReference type="Proteomes" id="UP000436088">
    <property type="component" value="Unassembled WGS sequence"/>
</dbReference>